<evidence type="ECO:0000313" key="2">
    <source>
        <dbReference type="EMBL" id="ELP86427.1"/>
    </source>
</evidence>
<dbReference type="AlphaFoldDB" id="A0A0A1TY35"/>
<evidence type="ECO:0000313" key="3">
    <source>
        <dbReference type="Proteomes" id="UP000014680"/>
    </source>
</evidence>
<accession>A0A0A1TY35</accession>
<organism evidence="2 3">
    <name type="scientific">Entamoeba invadens IP1</name>
    <dbReference type="NCBI Taxonomy" id="370355"/>
    <lineage>
        <taxon>Eukaryota</taxon>
        <taxon>Amoebozoa</taxon>
        <taxon>Evosea</taxon>
        <taxon>Archamoebae</taxon>
        <taxon>Mastigamoebida</taxon>
        <taxon>Entamoebidae</taxon>
        <taxon>Entamoeba</taxon>
    </lineage>
</organism>
<proteinExistence type="predicted"/>
<dbReference type="GeneID" id="14885426"/>
<gene>
    <name evidence="2" type="ORF">EIN_031380</name>
</gene>
<dbReference type="OMA" id="MEVEGIH"/>
<dbReference type="RefSeq" id="XP_004185773.1">
    <property type="nucleotide sequence ID" value="XM_004185725.1"/>
</dbReference>
<evidence type="ECO:0000259" key="1">
    <source>
        <dbReference type="Pfam" id="PF09732"/>
    </source>
</evidence>
<reference evidence="2 3" key="1">
    <citation type="submission" date="2012-10" db="EMBL/GenBank/DDBJ databases">
        <authorList>
            <person name="Zafar N."/>
            <person name="Inman J."/>
            <person name="Hall N."/>
            <person name="Lorenzi H."/>
            <person name="Caler E."/>
        </authorList>
    </citation>
    <scope>NUCLEOTIDE SEQUENCE [LARGE SCALE GENOMIC DNA]</scope>
    <source>
        <strain evidence="2 3">IP1</strain>
    </source>
</reference>
<sequence length="207" mass="24127">MEVEGIHPLLLPYLQRFLRKQDDKSLQKLKSEVDEMIDGVPREAEYWRAVRVKIGEELLNWNQKGMENSQKTKMVFETLKNEPLKVNTTFVKEITFGKNDTGNTKKEKPEVQIRKKMRQIHVNGKIETVTEGIQISALYSNFQGKVSYQIKKNEKNLNDSLLVITASEKYTDFQINIPNKSIETSVRKGFVCSLEDGLFRLHFNFRN</sequence>
<dbReference type="Proteomes" id="UP000014680">
    <property type="component" value="Unassembled WGS sequence"/>
</dbReference>
<dbReference type="Pfam" id="PF09732">
    <property type="entry name" value="CactinC_cactus"/>
    <property type="match status" value="1"/>
</dbReference>
<dbReference type="InterPro" id="IPR019134">
    <property type="entry name" value="Cactin_C"/>
</dbReference>
<dbReference type="EMBL" id="KB206969">
    <property type="protein sequence ID" value="ELP86427.1"/>
    <property type="molecule type" value="Genomic_DNA"/>
</dbReference>
<dbReference type="KEGG" id="eiv:EIN_031380"/>
<feature type="domain" description="Splicing factor Cactin C-terminal" evidence="1">
    <location>
        <begin position="144"/>
        <end position="206"/>
    </location>
</feature>
<keyword evidence="3" id="KW-1185">Reference proteome</keyword>
<dbReference type="VEuPathDB" id="AmoebaDB:EIN_031380"/>
<protein>
    <recommendedName>
        <fullName evidence="1">Splicing factor Cactin C-terminal domain-containing protein</fullName>
    </recommendedName>
</protein>
<name>A0A0A1TY35_ENTIV</name>